<proteinExistence type="predicted"/>
<accession>A0ABQ8JSN1</accession>
<keyword evidence="2" id="KW-1185">Reference proteome</keyword>
<comment type="caution">
    <text evidence="1">The sequence shown here is derived from an EMBL/GenBank/DDBJ whole genome shotgun (WGS) entry which is preliminary data.</text>
</comment>
<dbReference type="Proteomes" id="UP000887458">
    <property type="component" value="Unassembled WGS sequence"/>
</dbReference>
<organism evidence="1 2">
    <name type="scientific">Dermatophagoides pteronyssinus</name>
    <name type="common">European house dust mite</name>
    <dbReference type="NCBI Taxonomy" id="6956"/>
    <lineage>
        <taxon>Eukaryota</taxon>
        <taxon>Metazoa</taxon>
        <taxon>Ecdysozoa</taxon>
        <taxon>Arthropoda</taxon>
        <taxon>Chelicerata</taxon>
        <taxon>Arachnida</taxon>
        <taxon>Acari</taxon>
        <taxon>Acariformes</taxon>
        <taxon>Sarcoptiformes</taxon>
        <taxon>Astigmata</taxon>
        <taxon>Psoroptidia</taxon>
        <taxon>Analgoidea</taxon>
        <taxon>Pyroglyphidae</taxon>
        <taxon>Dermatophagoidinae</taxon>
        <taxon>Dermatophagoides</taxon>
    </lineage>
</organism>
<sequence>MIIKLNAHDHFENITQQMKQQNSKITESQNSRIPEFQNSRISNITQLFAVVAVAIVDSSEFSKLNVK</sequence>
<gene>
    <name evidence="1" type="ORF">DERP_006011</name>
</gene>
<dbReference type="EMBL" id="NJHN03000018">
    <property type="protein sequence ID" value="KAH9425403.1"/>
    <property type="molecule type" value="Genomic_DNA"/>
</dbReference>
<evidence type="ECO:0000313" key="1">
    <source>
        <dbReference type="EMBL" id="KAH9425403.1"/>
    </source>
</evidence>
<reference evidence="1 2" key="2">
    <citation type="journal article" date="2022" name="Mol. Biol. Evol.">
        <title>Comparative Genomics Reveals Insights into the Divergent Evolution of Astigmatic Mites and Household Pest Adaptations.</title>
        <authorList>
            <person name="Xiong Q."/>
            <person name="Wan A.T."/>
            <person name="Liu X."/>
            <person name="Fung C.S."/>
            <person name="Xiao X."/>
            <person name="Malainual N."/>
            <person name="Hou J."/>
            <person name="Wang L."/>
            <person name="Wang M."/>
            <person name="Yang K.Y."/>
            <person name="Cui Y."/>
            <person name="Leung E.L."/>
            <person name="Nong W."/>
            <person name="Shin S.K."/>
            <person name="Au S.W."/>
            <person name="Jeong K.Y."/>
            <person name="Chew F.T."/>
            <person name="Hui J.H."/>
            <person name="Leung T.F."/>
            <person name="Tungtrongchitr A."/>
            <person name="Zhong N."/>
            <person name="Liu Z."/>
            <person name="Tsui S.K."/>
        </authorList>
    </citation>
    <scope>NUCLEOTIDE SEQUENCE [LARGE SCALE GENOMIC DNA]</scope>
    <source>
        <strain evidence="1">Derp</strain>
    </source>
</reference>
<reference evidence="1 2" key="1">
    <citation type="journal article" date="2018" name="J. Allergy Clin. Immunol.">
        <title>High-quality assembly of Dermatophagoides pteronyssinus genome and transcriptome reveals a wide range of novel allergens.</title>
        <authorList>
            <person name="Liu X.Y."/>
            <person name="Yang K.Y."/>
            <person name="Wang M.Q."/>
            <person name="Kwok J.S."/>
            <person name="Zeng X."/>
            <person name="Yang Z."/>
            <person name="Xiao X.J."/>
            <person name="Lau C.P."/>
            <person name="Li Y."/>
            <person name="Huang Z.M."/>
            <person name="Ba J.G."/>
            <person name="Yim A.K."/>
            <person name="Ouyang C.Y."/>
            <person name="Ngai S.M."/>
            <person name="Chan T.F."/>
            <person name="Leung E.L."/>
            <person name="Liu L."/>
            <person name="Liu Z.G."/>
            <person name="Tsui S.K."/>
        </authorList>
    </citation>
    <scope>NUCLEOTIDE SEQUENCE [LARGE SCALE GENOMIC DNA]</scope>
    <source>
        <strain evidence="1">Derp</strain>
    </source>
</reference>
<evidence type="ECO:0000313" key="2">
    <source>
        <dbReference type="Proteomes" id="UP000887458"/>
    </source>
</evidence>
<protein>
    <submittedName>
        <fullName evidence="1">Uncharacterized protein</fullName>
    </submittedName>
</protein>
<name>A0ABQ8JSN1_DERPT</name>